<organism evidence="10 11">
    <name type="scientific">Phytohabitans flavus</name>
    <dbReference type="NCBI Taxonomy" id="1076124"/>
    <lineage>
        <taxon>Bacteria</taxon>
        <taxon>Bacillati</taxon>
        <taxon>Actinomycetota</taxon>
        <taxon>Actinomycetes</taxon>
        <taxon>Micromonosporales</taxon>
        <taxon>Micromonosporaceae</taxon>
    </lineage>
</organism>
<dbReference type="PANTHER" id="PTHR11795">
    <property type="entry name" value="BRANCHED-CHAIN AMINO ACID TRANSPORT SYSTEM PERMEASE PROTEIN LIVH"/>
    <property type="match status" value="1"/>
</dbReference>
<protein>
    <submittedName>
        <fullName evidence="10">Branched-chain amino acid ABC transporter permease</fullName>
    </submittedName>
</protein>
<reference evidence="10 11" key="1">
    <citation type="submission" date="2020-03" db="EMBL/GenBank/DDBJ databases">
        <title>Whole genome shotgun sequence of Phytohabitans flavus NBRC 107702.</title>
        <authorList>
            <person name="Komaki H."/>
            <person name="Tamura T."/>
        </authorList>
    </citation>
    <scope>NUCLEOTIDE SEQUENCE [LARGE SCALE GENOMIC DNA]</scope>
    <source>
        <strain evidence="10 11">NBRC 107702</strain>
    </source>
</reference>
<keyword evidence="4 9" id="KW-0812">Transmembrane</keyword>
<evidence type="ECO:0000256" key="2">
    <source>
        <dbReference type="ARBA" id="ARBA00022448"/>
    </source>
</evidence>
<evidence type="ECO:0000256" key="9">
    <source>
        <dbReference type="SAM" id="Phobius"/>
    </source>
</evidence>
<feature type="transmembrane region" description="Helical" evidence="9">
    <location>
        <begin position="216"/>
        <end position="244"/>
    </location>
</feature>
<dbReference type="GO" id="GO:0006865">
    <property type="term" value="P:amino acid transport"/>
    <property type="evidence" value="ECO:0007669"/>
    <property type="project" value="UniProtKB-KW"/>
</dbReference>
<dbReference type="RefSeq" id="WP_173035075.1">
    <property type="nucleotide sequence ID" value="NZ_AP022870.1"/>
</dbReference>
<evidence type="ECO:0000313" key="11">
    <source>
        <dbReference type="Proteomes" id="UP000502508"/>
    </source>
</evidence>
<evidence type="ECO:0000256" key="7">
    <source>
        <dbReference type="ARBA" id="ARBA00023136"/>
    </source>
</evidence>
<dbReference type="EMBL" id="AP022870">
    <property type="protein sequence ID" value="BCB75329.1"/>
    <property type="molecule type" value="Genomic_DNA"/>
</dbReference>
<evidence type="ECO:0000313" key="10">
    <source>
        <dbReference type="EMBL" id="BCB75329.1"/>
    </source>
</evidence>
<evidence type="ECO:0000256" key="4">
    <source>
        <dbReference type="ARBA" id="ARBA00022692"/>
    </source>
</evidence>
<sequence>MIQAVVNGIADGMLIGLMALGITLIYAVQKFPNVSHGALVTGGAYLTYLSQALTQRWYLAVALGLVLSVALGMAAYQVVIRPFIAAPLMTLMIVTIGLEFVLDYTIALVWGNSLRTYDFGLTGQTTVGGFYTTHAALATSAVALLAMAGTAVVLTRSRLGRDMRALSDDPSLAQVARVSRQRTLLFTWGLVGLLAGLAGVSYGVKAQLTPMLGWHLLLPSFAAAILGGLGSFTGAILGGVLIGVGMEVFSLLLPTVYKPAMAFVVLTVLLLARPRGLFGKAVRV</sequence>
<reference evidence="10 11" key="2">
    <citation type="submission" date="2020-03" db="EMBL/GenBank/DDBJ databases">
        <authorList>
            <person name="Ichikawa N."/>
            <person name="Kimura A."/>
            <person name="Kitahashi Y."/>
            <person name="Uohara A."/>
        </authorList>
    </citation>
    <scope>NUCLEOTIDE SEQUENCE [LARGE SCALE GENOMIC DNA]</scope>
    <source>
        <strain evidence="10 11">NBRC 107702</strain>
    </source>
</reference>
<dbReference type="GO" id="GO:0022857">
    <property type="term" value="F:transmembrane transporter activity"/>
    <property type="evidence" value="ECO:0007669"/>
    <property type="project" value="InterPro"/>
</dbReference>
<keyword evidence="3" id="KW-1003">Cell membrane</keyword>
<keyword evidence="5" id="KW-0029">Amino-acid transport</keyword>
<comment type="similarity">
    <text evidence="8">Belongs to the binding-protein-dependent transport system permease family. LivHM subfamily.</text>
</comment>
<proteinExistence type="inferred from homology"/>
<gene>
    <name evidence="10" type="ORF">Pflav_017390</name>
</gene>
<feature type="transmembrane region" description="Helical" evidence="9">
    <location>
        <begin position="12"/>
        <end position="29"/>
    </location>
</feature>
<feature type="transmembrane region" description="Helical" evidence="9">
    <location>
        <begin position="184"/>
        <end position="204"/>
    </location>
</feature>
<evidence type="ECO:0000256" key="8">
    <source>
        <dbReference type="ARBA" id="ARBA00037998"/>
    </source>
</evidence>
<dbReference type="Proteomes" id="UP000502508">
    <property type="component" value="Chromosome"/>
</dbReference>
<evidence type="ECO:0000256" key="3">
    <source>
        <dbReference type="ARBA" id="ARBA00022475"/>
    </source>
</evidence>
<dbReference type="KEGG" id="pfla:Pflav_017390"/>
<evidence type="ECO:0000256" key="5">
    <source>
        <dbReference type="ARBA" id="ARBA00022970"/>
    </source>
</evidence>
<evidence type="ECO:0000256" key="6">
    <source>
        <dbReference type="ARBA" id="ARBA00022989"/>
    </source>
</evidence>
<dbReference type="PANTHER" id="PTHR11795:SF445">
    <property type="entry name" value="AMINO ACID ABC TRANSPORTER PERMEASE PROTEIN"/>
    <property type="match status" value="1"/>
</dbReference>
<feature type="transmembrane region" description="Helical" evidence="9">
    <location>
        <begin position="251"/>
        <end position="272"/>
    </location>
</feature>
<feature type="transmembrane region" description="Helical" evidence="9">
    <location>
        <begin position="130"/>
        <end position="154"/>
    </location>
</feature>
<dbReference type="InterPro" id="IPR052157">
    <property type="entry name" value="BCAA_transport_permease"/>
</dbReference>
<feature type="transmembrane region" description="Helical" evidence="9">
    <location>
        <begin position="88"/>
        <end position="110"/>
    </location>
</feature>
<dbReference type="Pfam" id="PF02653">
    <property type="entry name" value="BPD_transp_2"/>
    <property type="match status" value="1"/>
</dbReference>
<dbReference type="AlphaFoldDB" id="A0A6F8XNF4"/>
<dbReference type="InterPro" id="IPR001851">
    <property type="entry name" value="ABC_transp_permease"/>
</dbReference>
<keyword evidence="11" id="KW-1185">Reference proteome</keyword>
<comment type="subcellular location">
    <subcellularLocation>
        <location evidence="1">Cell membrane</location>
        <topology evidence="1">Multi-pass membrane protein</topology>
    </subcellularLocation>
</comment>
<feature type="transmembrane region" description="Helical" evidence="9">
    <location>
        <begin position="57"/>
        <end position="76"/>
    </location>
</feature>
<keyword evidence="6 9" id="KW-1133">Transmembrane helix</keyword>
<dbReference type="CDD" id="cd06582">
    <property type="entry name" value="TM_PBP1_LivH_like"/>
    <property type="match status" value="1"/>
</dbReference>
<evidence type="ECO:0000256" key="1">
    <source>
        <dbReference type="ARBA" id="ARBA00004651"/>
    </source>
</evidence>
<dbReference type="GO" id="GO:0005886">
    <property type="term" value="C:plasma membrane"/>
    <property type="evidence" value="ECO:0007669"/>
    <property type="project" value="UniProtKB-SubCell"/>
</dbReference>
<accession>A0A6F8XNF4</accession>
<keyword evidence="2" id="KW-0813">Transport</keyword>
<name>A0A6F8XNF4_9ACTN</name>
<keyword evidence="7 9" id="KW-0472">Membrane</keyword>